<name>A0A1D2MQF1_ORCCI</name>
<evidence type="ECO:0000313" key="2">
    <source>
        <dbReference type="EMBL" id="ODM95044.1"/>
    </source>
</evidence>
<dbReference type="AlphaFoldDB" id="A0A1D2MQF1"/>
<accession>A0A1D2MQF1</accession>
<evidence type="ECO:0000256" key="1">
    <source>
        <dbReference type="SAM" id="MobiDB-lite"/>
    </source>
</evidence>
<feature type="compositionally biased region" description="Pro residues" evidence="1">
    <location>
        <begin position="169"/>
        <end position="178"/>
    </location>
</feature>
<feature type="compositionally biased region" description="Low complexity" evidence="1">
    <location>
        <begin position="87"/>
        <end position="98"/>
    </location>
</feature>
<feature type="compositionally biased region" description="Basic residues" evidence="1">
    <location>
        <begin position="44"/>
        <end position="53"/>
    </location>
</feature>
<sequence length="252" mass="26396">MSKYQRAAAEANSYPVTTSTGSSGTGGVITSGSKSLSSGGSGSSHHHHHHHHSSSSSAHSEKGESSHESSTPVVSKKQSKSSESKSSRSQNSKSSSQSIVPGSAFNFSSLTPELALYSKEMSDPSSLYSASPPTLTPPLAHRADFYPTSSASFHSSFSAAARTTAGGVPTPPITPYQIPPFIGSHPSPYQPQPVSSQPFAAHSQSSRGLAVDPYQQLFQNSPHVMGLLPHTGYPAPYAHPHSSLGFNRPGWI</sequence>
<gene>
    <name evidence="2" type="ORF">Ocin01_11642</name>
</gene>
<dbReference type="Proteomes" id="UP000094527">
    <property type="component" value="Unassembled WGS sequence"/>
</dbReference>
<dbReference type="EMBL" id="LJIJ01000718">
    <property type="protein sequence ID" value="ODM95044.1"/>
    <property type="molecule type" value="Genomic_DNA"/>
</dbReference>
<feature type="region of interest" description="Disordered" evidence="1">
    <location>
        <begin position="162"/>
        <end position="206"/>
    </location>
</feature>
<protein>
    <submittedName>
        <fullName evidence="2">Uncharacterized protein</fullName>
    </submittedName>
</protein>
<reference evidence="2 3" key="1">
    <citation type="journal article" date="2016" name="Genome Biol. Evol.">
        <title>Gene Family Evolution Reflects Adaptation to Soil Environmental Stressors in the Genome of the Collembolan Orchesella cincta.</title>
        <authorList>
            <person name="Faddeeva-Vakhrusheva A."/>
            <person name="Derks M.F."/>
            <person name="Anvar S.Y."/>
            <person name="Agamennone V."/>
            <person name="Suring W."/>
            <person name="Smit S."/>
            <person name="van Straalen N.M."/>
            <person name="Roelofs D."/>
        </authorList>
    </citation>
    <scope>NUCLEOTIDE SEQUENCE [LARGE SCALE GENOMIC DNA]</scope>
    <source>
        <tissue evidence="2">Mixed pool</tissue>
    </source>
</reference>
<organism evidence="2 3">
    <name type="scientific">Orchesella cincta</name>
    <name type="common">Springtail</name>
    <name type="synonym">Podura cincta</name>
    <dbReference type="NCBI Taxonomy" id="48709"/>
    <lineage>
        <taxon>Eukaryota</taxon>
        <taxon>Metazoa</taxon>
        <taxon>Ecdysozoa</taxon>
        <taxon>Arthropoda</taxon>
        <taxon>Hexapoda</taxon>
        <taxon>Collembola</taxon>
        <taxon>Entomobryomorpha</taxon>
        <taxon>Entomobryoidea</taxon>
        <taxon>Orchesellidae</taxon>
        <taxon>Orchesellinae</taxon>
        <taxon>Orchesella</taxon>
    </lineage>
</organism>
<comment type="caution">
    <text evidence="2">The sequence shown here is derived from an EMBL/GenBank/DDBJ whole genome shotgun (WGS) entry which is preliminary data.</text>
</comment>
<keyword evidence="3" id="KW-1185">Reference proteome</keyword>
<evidence type="ECO:0000313" key="3">
    <source>
        <dbReference type="Proteomes" id="UP000094527"/>
    </source>
</evidence>
<proteinExistence type="predicted"/>
<feature type="region of interest" description="Disordered" evidence="1">
    <location>
        <begin position="1"/>
        <end position="103"/>
    </location>
</feature>